<evidence type="ECO:0008006" key="3">
    <source>
        <dbReference type="Google" id="ProtNLM"/>
    </source>
</evidence>
<evidence type="ECO:0000313" key="2">
    <source>
        <dbReference type="Proteomes" id="UP000027058"/>
    </source>
</evidence>
<evidence type="ECO:0000313" key="1">
    <source>
        <dbReference type="EMBL" id="KDE73373.1"/>
    </source>
</evidence>
<comment type="caution">
    <text evidence="1">The sequence shown here is derived from an EMBL/GenBank/DDBJ whole genome shotgun (WGS) entry which is preliminary data.</text>
</comment>
<feature type="non-terminal residue" evidence="1">
    <location>
        <position position="1666"/>
    </location>
</feature>
<dbReference type="Proteomes" id="UP000027058">
    <property type="component" value="Unassembled WGS sequence"/>
</dbReference>
<accession>A0AB73C5C4</accession>
<protein>
    <recommendedName>
        <fullName evidence="3">Autotransporter domain-containing protein</fullName>
    </recommendedName>
</protein>
<dbReference type="RefSeq" id="WP_390890864.1">
    <property type="nucleotide sequence ID" value="NZ_JAAH01000013.1"/>
</dbReference>
<sequence length="1666" mass="173717">TEPTEPQVIVNQPGTISSLGEITVTTISPVTVNVTTPNTPSVPTINAPTVTPPSTPAGFEPRLITPPGAPEVTAPVITEPAELSYSGTGANPEYAKYSYWNLSSNGANDGNISQTSVKSGEVLKKYKKIQTIGTYNAEVDSEISLKNYVKGDGVLGTGTNSNVTEGGEAPINATNLNDSLQFFMTLLNSPYSYFGEDSRIAVLSPNDSGNHKGTVINLETEGIPGKTFQELENDGKIDNTVLANLNDYTNITGLTNSVNGQLYHVNKGIVEIGGKGARYIHTTYNGGGNRVNVVENRGKIISMNYKDTGYETTDNIVYFHSPDSSASGAQHIYVNHSSGKIDMYGEKSVLTLYTASTNQLNQGDVSFINDGDVNLYGRSSTAIAINEDAKGLLTTNSSFIVRKAINLYGDNSVGLYVLNSGTGVNNNKNQVKFTIGKGNLENLLKYQTQNSLVDNTKILTANGNKDGGDPTFTEGVVGIFQGNGASKTLGLKISQLDLEKYSKKSIAVYVKNGTLNAESSVVENNININGGEDNVGLYAAGGDINFKGNLTIGGSKLVKDNTEAPYADDVAGKGNNEGKGNIGIYAAAGKTVHYKDGTFKTYNDYAVKNSTTNPGKIEAVTQSGVGVTRDGIGVYSEGIVKLEGTTDIKLKAGNTGENTGIFAKGAGAKVTLKIGEDSNNKLYSQIEIDGKKTDGTVTNKGIGLFSQNGGEINADGTVVGKGLKITVKNGASTMVATGVNSKVNAKFSTVNYDGNGYAVYTKDGGKIDISNGEIILHGSSTAMEIDKSLGTNPVTFTNGKITVMSNDVIVYNLLNLNTALNISNFENAINGQVGTGIKVVAGEAQYNKWKLAAVDGGIINIDTAISKTDATGTNGDYFFKKFLGQRLKINVNENVAANLTTAQADADYNGQVVGIEANSSTKANSNSDTQVSVATGKKIEAARTDGTDKGATGVFINYGQVDNKGTISVEKDTTENENAVGVYAVNGSQVSNSGTIEAGGNQSVGILGMAYRTDSTNNPVQNEFGGKSGEGLISITNDTGSKIAMSGEKAIGIYAQNNNAGKDKTHHSVKNAGEITVEKKNAIGIYGDKVTIENTNSGQINIGENAVGIYAKDSAIVGNDLGEIHFKGDNGVGLYVTGDSTLVDKSLQVTNTGNKTGNVAILFDQSNPVTTGTEVVGTADNIISYYTKSSDLTVTTAIKTNKSSVGIAGVEEKKLAFTGTSLKVGESSTGVLGKKNEITLENSATIELIGNNAVGIYSDSDGVAKDLKVNGKLKFASNVKNAVGVYALNGTDVKLDSSTSVDFTTAKNNIGFYIAGSSFSGNPNTTTLNYNHEDENIYIYAQGSKASNNVVKGSTVSLLNKLTLTPADTSSTKKAIGIYLDTAVKGSTTEFEDNTLSLTESNAKIEVSKKSIGVYAKNASTDKFNILSKPKITAIGKGTVGVYTDGNLKLSSVGGTITAKDSAVGVYGNSGKIEIDAEQNIVLENKGTGFYLTNGTKLEGSSLNLKNNTAGTAAAGVYYTKGNATSEVEHKTELHVKDGNNLLALYADGGIKLKNSAKINVSKGTSNVGAFVTGSSELNNNANITLSGNGFKQGLGIYVANGKATNSTDKTIKVEDKEQNSLSVAMAADKIATGTSAIIVNAGNIEAIGDAIGMSVAEGAEGINAG</sequence>
<organism evidence="1 2">
    <name type="scientific">Fusobacterium necrophorum DJ-2</name>
    <dbReference type="NCBI Taxonomy" id="1441737"/>
    <lineage>
        <taxon>Bacteria</taxon>
        <taxon>Fusobacteriati</taxon>
        <taxon>Fusobacteriota</taxon>
        <taxon>Fusobacteriia</taxon>
        <taxon>Fusobacteriales</taxon>
        <taxon>Fusobacteriaceae</taxon>
        <taxon>Fusobacterium</taxon>
    </lineage>
</organism>
<dbReference type="EMBL" id="JAAH01000013">
    <property type="protein sequence ID" value="KDE73373.1"/>
    <property type="molecule type" value="Genomic_DNA"/>
</dbReference>
<proteinExistence type="predicted"/>
<gene>
    <name evidence="1" type="ORF">FUSO8_01745</name>
</gene>
<feature type="non-terminal residue" evidence="1">
    <location>
        <position position="1"/>
    </location>
</feature>
<name>A0AB73C5C4_9FUSO</name>
<reference evidence="1 2" key="1">
    <citation type="submission" date="2014-01" db="EMBL/GenBank/DDBJ databases">
        <title>Comparative genomics of Fusobacterium necrophorum wild isolates.</title>
        <authorList>
            <person name="Kittichotirat W."/>
            <person name="Bumgarner R.E."/>
            <person name="Lawrence P."/>
        </authorList>
    </citation>
    <scope>NUCLEOTIDE SEQUENCE [LARGE SCALE GENOMIC DNA]</scope>
    <source>
        <strain evidence="1 2">DJ-2</strain>
    </source>
</reference>